<protein>
    <submittedName>
        <fullName evidence="2">Uncharacterized protein</fullName>
    </submittedName>
</protein>
<dbReference type="Proteomes" id="UP001259832">
    <property type="component" value="Unassembled WGS sequence"/>
</dbReference>
<organism evidence="2 3">
    <name type="scientific">Phytophthora citrophthora</name>
    <dbReference type="NCBI Taxonomy" id="4793"/>
    <lineage>
        <taxon>Eukaryota</taxon>
        <taxon>Sar</taxon>
        <taxon>Stramenopiles</taxon>
        <taxon>Oomycota</taxon>
        <taxon>Peronosporomycetes</taxon>
        <taxon>Peronosporales</taxon>
        <taxon>Peronosporaceae</taxon>
        <taxon>Phytophthora</taxon>
    </lineage>
</organism>
<dbReference type="AlphaFoldDB" id="A0AAD9GSX4"/>
<comment type="caution">
    <text evidence="2">The sequence shown here is derived from an EMBL/GenBank/DDBJ whole genome shotgun (WGS) entry which is preliminary data.</text>
</comment>
<name>A0AAD9GSX4_9STRA</name>
<dbReference type="EMBL" id="JASMQC010000007">
    <property type="protein sequence ID" value="KAK1943678.1"/>
    <property type="molecule type" value="Genomic_DNA"/>
</dbReference>
<evidence type="ECO:0000313" key="2">
    <source>
        <dbReference type="EMBL" id="KAK1943678.1"/>
    </source>
</evidence>
<gene>
    <name evidence="2" type="ORF">P3T76_005074</name>
</gene>
<accession>A0AAD9GSX4</accession>
<feature type="region of interest" description="Disordered" evidence="1">
    <location>
        <begin position="104"/>
        <end position="135"/>
    </location>
</feature>
<evidence type="ECO:0000256" key="1">
    <source>
        <dbReference type="SAM" id="MobiDB-lite"/>
    </source>
</evidence>
<reference evidence="2" key="1">
    <citation type="submission" date="2023-08" db="EMBL/GenBank/DDBJ databases">
        <title>Reference Genome Resource for the Citrus Pathogen Phytophthora citrophthora.</title>
        <authorList>
            <person name="Moller H."/>
            <person name="Coetzee B."/>
            <person name="Rose L.J."/>
            <person name="Van Niekerk J.M."/>
        </authorList>
    </citation>
    <scope>NUCLEOTIDE SEQUENCE</scope>
    <source>
        <strain evidence="2">STE-U-9442</strain>
    </source>
</reference>
<sequence length="652" mass="74112">MTSFAMSPIHTNPPRTSSFDPLVMAATRRRRKETVNERVEHILRGALRDEEEEALQEREGGPETRERALQRSHQLASLYTTSTDSKFLRSRAKRDASLQLIKETKIKPDTEPPVDPEQPGSVIGEGHESEESDDDTVSIVKTAVMSPIKPISMVFSPVKLSKPWYGSTTATLHQQMPPGTTLDAKLRRYGARGTAKLQGWRSQEILEPLPVSPVAPVDEYVTGLGGSPSLWPPRAVHPTGSRLPVTMTRCPSSPIAVSVSVEDQNQVDHCQIFTGTHENLQQEAAQKLQRAYKEEILSIKREKLQNQREMTEWQSRTLHFEPTSELAAHREQKKNDPQLRYRRTQASAIIQTPGYSPEKQRNKESSELHKKRFKLRWRALTRLLDAMRRTPCRRPVLQDMEKLFALARELGALNSLGTCHLSRSQFTLLITREFPLCALKHVNRLFSSYDWEIRDSVDTRILLGTLRAMRVQQGEPVELICASLRDFNALDSSSKEDDKAVVSEGESLVKALSLCCSSDEEEKEMETRALDIWTMILSWQRQILSRRLHGGPVHNVWKMKSGALSVVSGVSRATSADEDEQVIKTEDNEDTEDNKEETTDLMRLVDESRVPVRRIRVALKRERETLEIFTQQLLQRRHECLVGASEASPRKI</sequence>
<keyword evidence="3" id="KW-1185">Reference proteome</keyword>
<proteinExistence type="predicted"/>
<evidence type="ECO:0000313" key="3">
    <source>
        <dbReference type="Proteomes" id="UP001259832"/>
    </source>
</evidence>